<dbReference type="PIRSF" id="PIRSF017689">
    <property type="entry name" value="SepSecS"/>
    <property type="match status" value="1"/>
</dbReference>
<dbReference type="Gene3D" id="3.90.1150.10">
    <property type="entry name" value="Aspartate Aminotransferase, domain 1"/>
    <property type="match status" value="1"/>
</dbReference>
<dbReference type="OMA" id="QCTKCCH"/>
<organism evidence="22 23">
    <name type="scientific">Toxoplasma gondii (strain ATCC 50861 / VEG)</name>
    <dbReference type="NCBI Taxonomy" id="432359"/>
    <lineage>
        <taxon>Eukaryota</taxon>
        <taxon>Sar</taxon>
        <taxon>Alveolata</taxon>
        <taxon>Apicomplexa</taxon>
        <taxon>Conoidasida</taxon>
        <taxon>Coccidia</taxon>
        <taxon>Eucoccidiorida</taxon>
        <taxon>Eimeriorina</taxon>
        <taxon>Sarcocystidae</taxon>
        <taxon>Toxoplasma</taxon>
    </lineage>
</organism>
<feature type="region of interest" description="Disordered" evidence="20">
    <location>
        <begin position="447"/>
        <end position="530"/>
    </location>
</feature>
<reference evidence="22" key="1">
    <citation type="submission" date="2007-03" db="EMBL/GenBank/DDBJ databases">
        <authorList>
            <person name="Paulsen I."/>
        </authorList>
    </citation>
    <scope>NUCLEOTIDE SEQUENCE</scope>
    <source>
        <strain evidence="22">VEG</strain>
    </source>
</reference>
<dbReference type="GO" id="GO:0098621">
    <property type="term" value="F:O-phosphoseryl-tRNA(Sec) selenium transferase activity"/>
    <property type="evidence" value="ECO:0007669"/>
    <property type="project" value="UniProtKB-EC"/>
</dbReference>
<dbReference type="EMBL" id="LN714501">
    <property type="protein sequence ID" value="CEL77720.1"/>
    <property type="molecule type" value="Genomic_DNA"/>
</dbReference>
<comment type="catalytic activity">
    <reaction evidence="16 17">
        <text>O-phospho-L-seryl-tRNA(Sec) + selenophosphate + H2O = L-selenocysteinyl-tRNA(Sec) + 2 phosphate</text>
        <dbReference type="Rhea" id="RHEA:25041"/>
        <dbReference type="Rhea" id="RHEA-COMP:9743"/>
        <dbReference type="Rhea" id="RHEA-COMP:9947"/>
        <dbReference type="ChEBI" id="CHEBI:15377"/>
        <dbReference type="ChEBI" id="CHEBI:16144"/>
        <dbReference type="ChEBI" id="CHEBI:43474"/>
        <dbReference type="ChEBI" id="CHEBI:78551"/>
        <dbReference type="ChEBI" id="CHEBI:78573"/>
        <dbReference type="EC" id="2.9.1.2"/>
    </reaction>
</comment>
<accession>A0A125YXH4</accession>
<evidence type="ECO:0000256" key="17">
    <source>
        <dbReference type="PIRNR" id="PIRNR017689"/>
    </source>
</evidence>
<dbReference type="SUPFAM" id="SSF53383">
    <property type="entry name" value="PLP-dependent transferases"/>
    <property type="match status" value="1"/>
</dbReference>
<keyword evidence="23" id="KW-1185">Reference proteome</keyword>
<evidence type="ECO:0000256" key="3">
    <source>
        <dbReference type="ARBA" id="ARBA00004822"/>
    </source>
</evidence>
<keyword evidence="8 17" id="KW-0808">Transferase</keyword>
<accession>A0A0F7VCK4</accession>
<evidence type="ECO:0000256" key="18">
    <source>
        <dbReference type="PIRSR" id="PIRSR017689-1"/>
    </source>
</evidence>
<dbReference type="Proteomes" id="UP000002226">
    <property type="component" value="Unassembled WGS sequence"/>
</dbReference>
<reference evidence="22" key="3">
    <citation type="submission" date="2013-08" db="EMBL/GenBank/DDBJ databases">
        <authorList>
            <person name="Sibley D."/>
            <person name="Venepally P."/>
            <person name="Karamycheva S."/>
            <person name="Hadjithomas M."/>
            <person name="Khan A."/>
            <person name="Brunk B."/>
            <person name="Roos D."/>
            <person name="Caler E."/>
            <person name="Lorenzi H."/>
        </authorList>
    </citation>
    <scope>NUCLEOTIDE SEQUENCE</scope>
    <source>
        <strain evidence="22">VEG</strain>
    </source>
</reference>
<dbReference type="EMBL" id="AAYL02000034">
    <property type="protein sequence ID" value="ESS35376.1"/>
    <property type="molecule type" value="Genomic_DNA"/>
</dbReference>
<feature type="site" description="May act as a substrate filter by repelling compounds with a negatively charged alpha-carboxylate" evidence="19">
    <location>
        <position position="75"/>
    </location>
</feature>
<evidence type="ECO:0000256" key="19">
    <source>
        <dbReference type="PIRSR" id="PIRSR017689-50"/>
    </source>
</evidence>
<dbReference type="InterPro" id="IPR008829">
    <property type="entry name" value="SepSecS/SepCysS"/>
</dbReference>
<evidence type="ECO:0000313" key="21">
    <source>
        <dbReference type="EMBL" id="CEL77720.1"/>
    </source>
</evidence>
<keyword evidence="11 17" id="KW-0648">Protein biosynthesis</keyword>
<evidence type="ECO:0000256" key="10">
    <source>
        <dbReference type="ARBA" id="ARBA00022898"/>
    </source>
</evidence>
<reference evidence="23" key="2">
    <citation type="submission" date="2008-03" db="EMBL/GenBank/DDBJ databases">
        <title>Annotation of Toxoplasma gondii VEG.</title>
        <authorList>
            <person name="Lorenzi H."/>
            <person name="Inman J."/>
            <person name="Amedeo P."/>
            <person name="Brunk B."/>
            <person name="Roos D."/>
            <person name="Caler E."/>
        </authorList>
    </citation>
    <scope>NUCLEOTIDE SEQUENCE [LARGE SCALE GENOMIC DNA]</scope>
    <source>
        <strain evidence="23">ATCC 50861 / VEG</strain>
    </source>
</reference>
<keyword evidence="12 17" id="KW-0711">Selenium</keyword>
<comment type="subcellular location">
    <subcellularLocation>
        <location evidence="17">Cytoplasm</location>
    </subcellularLocation>
</comment>
<dbReference type="InterPro" id="IPR019872">
    <property type="entry name" value="Sec-tRNA_Se_transferase"/>
</dbReference>
<keyword evidence="7 17" id="KW-0820">tRNA-binding</keyword>
<dbReference type="GO" id="GO:0001514">
    <property type="term" value="P:selenocysteine incorporation"/>
    <property type="evidence" value="ECO:0007669"/>
    <property type="project" value="TreeGrafter"/>
</dbReference>
<dbReference type="OrthoDB" id="330769at2759"/>
<evidence type="ECO:0000313" key="22">
    <source>
        <dbReference type="EMBL" id="ESS35376.1"/>
    </source>
</evidence>
<protein>
    <recommendedName>
        <fullName evidence="6 17">O-phosphoseryl-tRNA(Sec) selenium transferase</fullName>
        <ecNumber evidence="5 17">2.9.1.2</ecNumber>
    </recommendedName>
    <alternativeName>
        <fullName evidence="13 17">Selenocysteine synthase</fullName>
    </alternativeName>
    <alternativeName>
        <fullName evidence="14 17">Selenocysteinyl-tRNA(Sec) synthase</fullName>
    </alternativeName>
    <alternativeName>
        <fullName evidence="15 17">Sep-tRNA:Sec-tRNA synthase</fullName>
    </alternativeName>
</protein>
<dbReference type="Pfam" id="PF05889">
    <property type="entry name" value="SepSecS"/>
    <property type="match status" value="1"/>
</dbReference>
<feature type="modified residue" description="N6-(pyridoxal phosphate)lysine" evidence="19">
    <location>
        <position position="288"/>
    </location>
</feature>
<feature type="binding site" evidence="18">
    <location>
        <position position="106"/>
    </location>
    <ligand>
        <name>substrate</name>
    </ligand>
</feature>
<dbReference type="PANTHER" id="PTHR12944:SF2">
    <property type="entry name" value="O-PHOSPHOSERYL-TRNA(SEC) SELENIUM TRANSFERASE"/>
    <property type="match status" value="1"/>
</dbReference>
<dbReference type="InterPro" id="IPR015424">
    <property type="entry name" value="PyrdxlP-dep_Trfase"/>
</dbReference>
<dbReference type="EC" id="2.9.1.2" evidence="5 17"/>
<proteinExistence type="inferred from homology"/>
<feature type="compositionally biased region" description="Low complexity" evidence="20">
    <location>
        <begin position="480"/>
        <end position="505"/>
    </location>
</feature>
<feature type="compositionally biased region" description="Basic and acidic residues" evidence="20">
    <location>
        <begin position="399"/>
        <end position="418"/>
    </location>
</feature>
<dbReference type="GO" id="GO:0000049">
    <property type="term" value="F:tRNA binding"/>
    <property type="evidence" value="ECO:0007669"/>
    <property type="project" value="UniProtKB-UniRule"/>
</dbReference>
<evidence type="ECO:0000256" key="5">
    <source>
        <dbReference type="ARBA" id="ARBA00012464"/>
    </source>
</evidence>
<evidence type="ECO:0000256" key="13">
    <source>
        <dbReference type="ARBA" id="ARBA00030669"/>
    </source>
</evidence>
<evidence type="ECO:0000256" key="20">
    <source>
        <dbReference type="SAM" id="MobiDB-lite"/>
    </source>
</evidence>
<keyword evidence="10 17" id="KW-0663">Pyridoxal phosphate</keyword>
<dbReference type="GO" id="GO:0001717">
    <property type="term" value="P:conversion of seryl-tRNAsec to selenocys-tRNAsec"/>
    <property type="evidence" value="ECO:0007669"/>
    <property type="project" value="UniProtKB-UniRule"/>
</dbReference>
<sequence length="617" mass="66776">MEKGSFLRLAGDLIGKSYADVADEARHTRSHQFRRLLEQRRLPEEPWDDLAVTLFLEELANADSNNHLGNVGVGEREGRIFSGLVARRNFHFSHGIGRSGDIAALQPKAAGSSLLFALTRRLVLDAIHICGIQAARAALPVPFATGLSLTLCFSALRTVRPPSARFIIFSRIDQKACLKSIYSAGFQAEVVDMVRAPGGFALQTDLDAIEDAIDRLKADTVLCVLSTTSTFAPREPDRVDAIARLCKARGVAHVINNAYGLQCTKCCHLVDQAIRTGRVDAFVQSTDKNFLTPVGGAIIASGDPSSIQRIAATYPGRAGSGPILDLFITLLQLGKSGLRRLLDERRELYLWFKGELEKVCQQTGSRILPTPKNRISIALDLSFLAEAPRGESVSGETTEASREKRTEGRVTTEQERQEEERLLTFFGSALFRRRCSGLRVVPCYAQPASPPPDTLSPDSSFSPRSSSSRLPPTALPGVPPSANSFSSSSSSCSSSVRVPSSCGSSATEGEVAHAEAAPSESGETHAGRDDTARQNEAGQYFFSLTPGGTLKDRKSPCNTKTICGHTFSNYGSHCETFPVPYCTVAVAIGAKKQELEAFLPRFLRVIEETKKAKIGTK</sequence>
<feature type="binding site" evidence="18">
    <location>
        <position position="275"/>
    </location>
    <ligand>
        <name>tRNA</name>
        <dbReference type="ChEBI" id="CHEBI:17843"/>
    </ligand>
</feature>
<dbReference type="UniPathway" id="UPA00906">
    <property type="reaction ID" value="UER00898"/>
</dbReference>
<feature type="binding site" evidence="18">
    <location>
        <position position="99"/>
    </location>
    <ligand>
        <name>substrate</name>
    </ligand>
</feature>
<feature type="compositionally biased region" description="Low complexity" evidence="20">
    <location>
        <begin position="455"/>
        <end position="472"/>
    </location>
</feature>
<feature type="region of interest" description="Disordered" evidence="20">
    <location>
        <begin position="389"/>
        <end position="418"/>
    </location>
</feature>
<keyword evidence="9 17" id="KW-0694">RNA-binding</keyword>
<comment type="cofactor">
    <cofactor evidence="1 17 19">
        <name>pyridoxal 5'-phosphate</name>
        <dbReference type="ChEBI" id="CHEBI:597326"/>
    </cofactor>
</comment>
<feature type="binding site" evidence="18">
    <location>
        <position position="98"/>
    </location>
    <ligand>
        <name>substrate</name>
    </ligand>
</feature>
<comment type="similarity">
    <text evidence="4 17">Belongs to the SepSecS family.</text>
</comment>
<dbReference type="NCBIfam" id="TIGR03531">
    <property type="entry name" value="selenium_SpcS"/>
    <property type="match status" value="1"/>
</dbReference>
<dbReference type="VEuPathDB" id="ToxoDB:TGVEG_315170"/>
<feature type="binding site" evidence="18">
    <location>
        <position position="76"/>
    </location>
    <ligand>
        <name>pyridoxal 5'-phosphate</name>
        <dbReference type="ChEBI" id="CHEBI:597326"/>
    </ligand>
</feature>
<dbReference type="AlphaFoldDB" id="A0A125YXH4"/>
<dbReference type="Gene3D" id="3.40.640.10">
    <property type="entry name" value="Type I PLP-dependent aspartate aminotransferase-like (Major domain)"/>
    <property type="match status" value="1"/>
</dbReference>
<comment type="function">
    <text evidence="2 17">Converts O-phosphoseryl-tRNA(Sec) to selenocysteinyl-tRNA(Sec) required for selenoprotein biosynthesis.</text>
</comment>
<keyword evidence="17" id="KW-0963">Cytoplasm</keyword>
<dbReference type="GO" id="GO:0005737">
    <property type="term" value="C:cytoplasm"/>
    <property type="evidence" value="ECO:0007669"/>
    <property type="project" value="UniProtKB-SubCell"/>
</dbReference>
<evidence type="ECO:0000256" key="4">
    <source>
        <dbReference type="ARBA" id="ARBA00007037"/>
    </source>
</evidence>
<evidence type="ECO:0000256" key="6">
    <source>
        <dbReference type="ARBA" id="ARBA00021963"/>
    </source>
</evidence>
<evidence type="ECO:0000256" key="16">
    <source>
        <dbReference type="ARBA" id="ARBA00048808"/>
    </source>
</evidence>
<evidence type="ECO:0000256" key="14">
    <source>
        <dbReference type="ARBA" id="ARBA00032048"/>
    </source>
</evidence>
<evidence type="ECO:0000256" key="7">
    <source>
        <dbReference type="ARBA" id="ARBA00022555"/>
    </source>
</evidence>
<evidence type="ECO:0000256" key="11">
    <source>
        <dbReference type="ARBA" id="ARBA00022917"/>
    </source>
</evidence>
<dbReference type="STRING" id="432359.A0A125YXH4"/>
<gene>
    <name evidence="21" type="ORF">BN1205_100180</name>
    <name evidence="22" type="ORF">TGVEG_315170</name>
</gene>
<reference evidence="21" key="4">
    <citation type="journal article" date="2015" name="PLoS ONE">
        <title>Comprehensive Evaluation of Toxoplasma gondii VEG and Neospora caninum LIV Genomes with Tachyzoite Stage Transcriptome and Proteome Defines Novel Transcript Features.</title>
        <authorList>
            <person name="Ramaprasad A."/>
            <person name="Mourier T."/>
            <person name="Naeem R."/>
            <person name="Malas T.B."/>
            <person name="Moussa E."/>
            <person name="Panigrahi A."/>
            <person name="Vermont S.J."/>
            <person name="Otto T.D."/>
            <person name="Wastling J."/>
            <person name="Pain A."/>
        </authorList>
    </citation>
    <scope>NUCLEOTIDE SEQUENCE</scope>
    <source>
        <strain evidence="21">VEG</strain>
    </source>
</reference>
<evidence type="ECO:0000256" key="2">
    <source>
        <dbReference type="ARBA" id="ARBA00002552"/>
    </source>
</evidence>
<dbReference type="InterPro" id="IPR015422">
    <property type="entry name" value="PyrdxlP-dep_Trfase_small"/>
</dbReference>
<evidence type="ECO:0000256" key="9">
    <source>
        <dbReference type="ARBA" id="ARBA00022884"/>
    </source>
</evidence>
<feature type="binding site" evidence="18">
    <location>
        <position position="317"/>
    </location>
    <ligand>
        <name>substrate</name>
    </ligand>
</feature>
<evidence type="ECO:0000256" key="8">
    <source>
        <dbReference type="ARBA" id="ARBA00022679"/>
    </source>
</evidence>
<dbReference type="PANTHER" id="PTHR12944">
    <property type="entry name" value="SOLUBLE LIVER ANTIGEN/LIVER PANCREAS ANTIGEN"/>
    <property type="match status" value="1"/>
</dbReference>
<evidence type="ECO:0000313" key="23">
    <source>
        <dbReference type="Proteomes" id="UP000002226"/>
    </source>
</evidence>
<comment type="pathway">
    <text evidence="3 17">Aminoacyl-tRNA biosynthesis; selenocysteinyl-tRNA(Sec) biosynthesis; selenocysteinyl-tRNA(Sec) from L-seryl-tRNA(Sec) (archaeal/eukaryal route): step 2/2.</text>
</comment>
<evidence type="ECO:0000256" key="12">
    <source>
        <dbReference type="ARBA" id="ARBA00023266"/>
    </source>
</evidence>
<name>A0A125YXH4_TOXGV</name>
<dbReference type="InterPro" id="IPR015421">
    <property type="entry name" value="PyrdxlP-dep_Trfase_major"/>
</dbReference>
<evidence type="ECO:0000256" key="15">
    <source>
        <dbReference type="ARBA" id="ARBA00032693"/>
    </source>
</evidence>
<evidence type="ECO:0000256" key="1">
    <source>
        <dbReference type="ARBA" id="ARBA00001933"/>
    </source>
</evidence>